<dbReference type="Pfam" id="PF01325">
    <property type="entry name" value="Fe_dep_repress"/>
    <property type="match status" value="1"/>
</dbReference>
<dbReference type="InterPro" id="IPR022689">
    <property type="entry name" value="Iron_dep_repressor"/>
</dbReference>
<evidence type="ECO:0000256" key="10">
    <source>
        <dbReference type="ARBA" id="ARBA00023163"/>
    </source>
</evidence>
<keyword evidence="8" id="KW-0238">DNA-binding</keyword>
<dbReference type="InterPro" id="IPR050536">
    <property type="entry name" value="DtxR_MntR_Metal-Reg"/>
</dbReference>
<keyword evidence="9" id="KW-0010">Activator</keyword>
<evidence type="ECO:0000256" key="1">
    <source>
        <dbReference type="ARBA" id="ARBA00004496"/>
    </source>
</evidence>
<dbReference type="SMART" id="SM00529">
    <property type="entry name" value="HTH_DTXR"/>
    <property type="match status" value="1"/>
</dbReference>
<dbReference type="Pfam" id="PF02742">
    <property type="entry name" value="Fe_dep_repr_C"/>
    <property type="match status" value="1"/>
</dbReference>
<dbReference type="InterPro" id="IPR038157">
    <property type="entry name" value="FeoA_core_dom"/>
</dbReference>
<evidence type="ECO:0000256" key="8">
    <source>
        <dbReference type="ARBA" id="ARBA00023125"/>
    </source>
</evidence>
<dbReference type="SUPFAM" id="SSF50037">
    <property type="entry name" value="C-terminal domain of transcriptional repressors"/>
    <property type="match status" value="1"/>
</dbReference>
<evidence type="ECO:0000256" key="4">
    <source>
        <dbReference type="ARBA" id="ARBA00022490"/>
    </source>
</evidence>
<keyword evidence="11" id="KW-0464">Manganese</keyword>
<evidence type="ECO:0000256" key="11">
    <source>
        <dbReference type="ARBA" id="ARBA00023211"/>
    </source>
</evidence>
<dbReference type="Gene3D" id="1.10.10.10">
    <property type="entry name" value="Winged helix-like DNA-binding domain superfamily/Winged helix DNA-binding domain"/>
    <property type="match status" value="1"/>
</dbReference>
<sequence length="225" mass="24498">MANLEIQRSRAVEDYAKAIHDLQGDGLEAAVGTNALAARLDVTPASASGMVRRLESLGVVEHTPYRGVRLTAGGKRIALSVIRRHRLLETFLSLRLGIPWDRVHAEAEVLEHVLSSELEAAIALDLGDPERDPHGAPIPRQDGTLPGGETIALLEVREGERVKFIRIPDERPDMLRWLAERAIAPGMTLEVLGSEPFGGAMRISANAAEHSFGSELAEAMRVERV</sequence>
<evidence type="ECO:0000256" key="6">
    <source>
        <dbReference type="ARBA" id="ARBA00023004"/>
    </source>
</evidence>
<keyword evidence="6" id="KW-0408">Iron</keyword>
<dbReference type="GO" id="GO:0003677">
    <property type="term" value="F:DNA binding"/>
    <property type="evidence" value="ECO:0007669"/>
    <property type="project" value="UniProtKB-KW"/>
</dbReference>
<evidence type="ECO:0000256" key="2">
    <source>
        <dbReference type="ARBA" id="ARBA00007871"/>
    </source>
</evidence>
<keyword evidence="7" id="KW-0805">Transcription regulation</keyword>
<dbReference type="PANTHER" id="PTHR33238:SF11">
    <property type="entry name" value="TRANSCRIPTIONAL REGULATOR MNTR"/>
    <property type="match status" value="1"/>
</dbReference>
<dbReference type="InterPro" id="IPR036390">
    <property type="entry name" value="WH_DNA-bd_sf"/>
</dbReference>
<dbReference type="InterPro" id="IPR001367">
    <property type="entry name" value="Fe_dep_repressor"/>
</dbReference>
<dbReference type="GO" id="GO:0005737">
    <property type="term" value="C:cytoplasm"/>
    <property type="evidence" value="ECO:0007669"/>
    <property type="project" value="UniProtKB-SubCell"/>
</dbReference>
<evidence type="ECO:0000256" key="5">
    <source>
        <dbReference type="ARBA" id="ARBA00022491"/>
    </source>
</evidence>
<dbReference type="SUPFAM" id="SSF46785">
    <property type="entry name" value="Winged helix' DNA-binding domain"/>
    <property type="match status" value="1"/>
</dbReference>
<keyword evidence="4" id="KW-0963">Cytoplasm</keyword>
<dbReference type="PROSITE" id="PS50944">
    <property type="entry name" value="HTH_DTXR"/>
    <property type="match status" value="1"/>
</dbReference>
<keyword evidence="10" id="KW-0804">Transcription</keyword>
<dbReference type="SUPFAM" id="SSF47979">
    <property type="entry name" value="Iron-dependent repressor protein, dimerization domain"/>
    <property type="match status" value="1"/>
</dbReference>
<proteinExistence type="inferred from homology"/>
<evidence type="ECO:0000256" key="3">
    <source>
        <dbReference type="ARBA" id="ARBA00011738"/>
    </source>
</evidence>
<organism evidence="14">
    <name type="scientific">freshwater metagenome</name>
    <dbReference type="NCBI Taxonomy" id="449393"/>
    <lineage>
        <taxon>unclassified sequences</taxon>
        <taxon>metagenomes</taxon>
        <taxon>ecological metagenomes</taxon>
    </lineage>
</organism>
<reference evidence="14" key="1">
    <citation type="submission" date="2020-05" db="EMBL/GenBank/DDBJ databases">
        <authorList>
            <person name="Chiriac C."/>
            <person name="Salcher M."/>
            <person name="Ghai R."/>
            <person name="Kavagutti S V."/>
        </authorList>
    </citation>
    <scope>NUCLEOTIDE SEQUENCE</scope>
</reference>
<dbReference type="InterPro" id="IPR008988">
    <property type="entry name" value="Transcriptional_repressor_C"/>
</dbReference>
<evidence type="ECO:0000256" key="9">
    <source>
        <dbReference type="ARBA" id="ARBA00023159"/>
    </source>
</evidence>
<dbReference type="Gene3D" id="1.10.60.10">
    <property type="entry name" value="Iron dependent repressor, metal binding and dimerisation domain"/>
    <property type="match status" value="1"/>
</dbReference>
<evidence type="ECO:0000259" key="13">
    <source>
        <dbReference type="PROSITE" id="PS50944"/>
    </source>
</evidence>
<dbReference type="InterPro" id="IPR036388">
    <property type="entry name" value="WH-like_DNA-bd_sf"/>
</dbReference>
<protein>
    <recommendedName>
        <fullName evidence="12">Manganese transport regulator</fullName>
    </recommendedName>
</protein>
<dbReference type="GO" id="GO:0003700">
    <property type="term" value="F:DNA-binding transcription factor activity"/>
    <property type="evidence" value="ECO:0007669"/>
    <property type="project" value="InterPro"/>
</dbReference>
<comment type="similarity">
    <text evidence="2">Belongs to the DtxR/MntR family.</text>
</comment>
<accession>A0A6J7DJF1</accession>
<dbReference type="InterPro" id="IPR022687">
    <property type="entry name" value="HTH_DTXR"/>
</dbReference>
<dbReference type="GO" id="GO:0046983">
    <property type="term" value="F:protein dimerization activity"/>
    <property type="evidence" value="ECO:0007669"/>
    <property type="project" value="InterPro"/>
</dbReference>
<dbReference type="InterPro" id="IPR007167">
    <property type="entry name" value="Fe-transptr_FeoA-like"/>
</dbReference>
<dbReference type="Pfam" id="PF04023">
    <property type="entry name" value="FeoA"/>
    <property type="match status" value="1"/>
</dbReference>
<gene>
    <name evidence="14" type="ORF">UFOPK3444_00702</name>
</gene>
<name>A0A6J7DJF1_9ZZZZ</name>
<dbReference type="EMBL" id="CAFBLU010000009">
    <property type="protein sequence ID" value="CAB4870666.1"/>
    <property type="molecule type" value="Genomic_DNA"/>
</dbReference>
<dbReference type="PANTHER" id="PTHR33238">
    <property type="entry name" value="IRON (METAL) DEPENDENT REPRESSOR, DTXR FAMILY"/>
    <property type="match status" value="1"/>
</dbReference>
<dbReference type="AlphaFoldDB" id="A0A6J7DJF1"/>
<dbReference type="GO" id="GO:0046914">
    <property type="term" value="F:transition metal ion binding"/>
    <property type="evidence" value="ECO:0007669"/>
    <property type="project" value="InterPro"/>
</dbReference>
<dbReference type="InterPro" id="IPR036421">
    <property type="entry name" value="Fe_dep_repressor_sf"/>
</dbReference>
<evidence type="ECO:0000313" key="14">
    <source>
        <dbReference type="EMBL" id="CAB4870666.1"/>
    </source>
</evidence>
<dbReference type="SMART" id="SM00899">
    <property type="entry name" value="FeoA"/>
    <property type="match status" value="1"/>
</dbReference>
<comment type="subunit">
    <text evidence="3">Homodimer.</text>
</comment>
<comment type="subcellular location">
    <subcellularLocation>
        <location evidence="1">Cytoplasm</location>
    </subcellularLocation>
</comment>
<dbReference type="Gene3D" id="2.30.30.90">
    <property type="match status" value="1"/>
</dbReference>
<evidence type="ECO:0000256" key="12">
    <source>
        <dbReference type="ARBA" id="ARBA00032593"/>
    </source>
</evidence>
<evidence type="ECO:0000256" key="7">
    <source>
        <dbReference type="ARBA" id="ARBA00023015"/>
    </source>
</evidence>
<feature type="domain" description="HTH dtxR-type" evidence="13">
    <location>
        <begin position="8"/>
        <end position="71"/>
    </location>
</feature>
<keyword evidence="5" id="KW-0678">Repressor</keyword>